<sequence length="2215" mass="231656">MGTVAPHPCGPGKFSEPGSTSCSSCLVGHFCADMNTSREIMLDRMVCPAGLLCPGGLAAVPNAEEHACSRGYYCPPGNMYPHAKPCPNGTYGDQRGLSKAEQCLLCPRGKYCYEEGQEPQGISQIGFYCPPGSAQTEACPEGTYGIRKGLRSLQECIPCRAGFFCAIPGQTAPSGRCEAGFYCWRRAVSSVPTDGVTGNICPPGTYCPIGSSAPILCPAGTYSNTSGLRYQKQCLDCPPGLYCDGTNTIAPSGPCKPGYFCTGSARTATQMMVKEGHYALEGAFQPEACPPGTFQPSLAQSACRECPAGMFCNHTGLVEPLACPKGHYCPTRSILPLLCPVGTYSDTLHGTGPGSCKQCPAGMYCSKLGLVAPEGLCQSGYYCFQGSTNASPTGPPFGGLCPAGHYCPAGTKDPREMPCPVGTWNEQKGGRDSTWCRLCPPGYFCSSPGRISPTGPCAPGFYCRGGTRAARPMDRVTGDLCPEGHFCPVGSAMPSPCQDGEYSAITGQDECFPCPAGLYCKNGVRYQCPPGFYCPPRTGVSYYPCPPGTYNPSAGIDQAQRCQQCPSGMFCGESGLSSPSGPCLPGFFCSTGSSVPNPDGITNISAGGPCPVGHFCPAGTRIPLPCPAGTFSDRLYLSLETSCIACPPGYYCSSVGLSAASGPCLAGYYCLPGATTPTPAGFPEQGGFCPVGHYCPEGTSHPLPCLAGTYNNLTTQSVCSFCPAGYYCPENTTSYDGFPCPPGFYCPEGTRYAIQFPCPRGYYNPDPMAQSLDSCLPCLPGHYCGKENLTTVSGKCDAGWFCISAAWTPQPFDLDNYTNGNCLCPATATGAKCSPGSYCPEGSLEPIPCPPGLYCNAPGLSAPSGECAAGFHCIGGSTSPKPLDGITGNICPPGTYCPVGSMAPSLCPPGTFSNRFGQSMASDCQLCPSGFYCEGSGLTIPTGECKEGYYCDSQEGPVSNYTLYPCPQGFYCPPGTQWSSQYSCPLGTFGAKPRLTNILECQNCPPGKYCSSPGLAGPTGDCAAGFWCKGGAQVPNPTDRVSGQPCPAGHYCLSGTLIPLTCPDGTWSGDDGNPDLQSCKSCPGGYYCNSTGLVSPSGHCDAGFYCIARSTNPRPTDGISGAPCPVGHYCPSGSEAPTPCLPGTYMAETHGKERCPSCPEGKYCIPGHLPRLCPKGFYCPEGTGLDWMPCPPGTYNPIQGRRSSVECQVCDGGKFCLYQNATDVTGECWEGFYCTQGSDRPNPNAQLNVQAGPCPSGYYCPRGTVIPNPCPVGTFAAGSRLHSEVECSPCLPGHFCNTSGLAAPTGPCQEGFFCILGSMLPSPPTTSQSGGPCPQGYFCPQGTANPLPCPAGSYNDLEKQASCLLCPDGYFCLQNSSSLVNSKCPVGHYCPPGTRSENQFPCPQGTYSPNVGISNIALCLLCTPGHYCGFSGQAQVTGPCSAGYYCLAGASIPTPMKDLLGNICPRGHYCPKGSATPQPCPLGFYSNSTGNTKLEDCLLCRAGYFCDGTGLVSPAGLCDSGFYCSGGAVSPRPDLVTSKGGRCPPGHYCMMGSGRPQPCPAGNYNPFWGMDQCLDCPEGAYCDIGSANYTHCPAGHYCPKNTKFPTQFPCPRGTYSEILSIRTVAECQPCPSGKFCSKPGLISPDGICMAGWYCPLGSTTGKPISTGNHSEADLIRRCQAGSFCPEASSVPILCSPGFYCASSELAAPSGPCDPGVYCTGGSTLPNPTDGIMGDVCPQGYFCPQGTSSPIPCPAGSFLAHQGGRSIQDCHLCLAGWFCSLRGQTFPENLCSEGWFCPEGSIFDRNPDHLCPLGHYCPKGSAEPQPCPPGKYQDEAGQSLCKICPAGKFCDSSFQTRDPRNSRRASPGVINPMDCLPGYYCLTGTKMAKQYPCPAGTFSNQTSLSSFRECEPCPGGKFCARPGLVTPSGPCLPGYYCILKSWRPNPVQDETGSLCPAGHFCPLSSNNPIPCPTGTFLPLPGMLSLNACLPCPGGSFCQGEGLAAISGTCQAGFYCDLCSSRPDQNLCPPGSYCPQGTGTPIPCMPGTVNPHSGKWDVTDCKLCPAGNFCSGAGKTAPEGRCSPGYYCPPGQLSSTPSSHRCPRGFYCLEGSVDPVACEKGTYQSEEGKASCNPCPARFFCEPTNNSDGIPGPKLCFMGYFCPPGTASSREHPCHRGTYGPKAGAADETECESCPAANWTLPRRLLLQQRGSQLNSH</sequence>
<gene>
    <name evidence="2" type="primary">LOC117668244</name>
</gene>
<evidence type="ECO:0000313" key="1">
    <source>
        <dbReference type="Proteomes" id="UP001652622"/>
    </source>
</evidence>
<proteinExistence type="predicted"/>
<keyword evidence="1" id="KW-1185">Reference proteome</keyword>
<dbReference type="SUPFAM" id="SSF57184">
    <property type="entry name" value="Growth factor receptor domain"/>
    <property type="match status" value="12"/>
</dbReference>
<dbReference type="InterPro" id="IPR009030">
    <property type="entry name" value="Growth_fac_rcpt_cys_sf"/>
</dbReference>
<accession>A0ABM3ZMG0</accession>
<dbReference type="RefSeq" id="XP_060549557.1">
    <property type="nucleotide sequence ID" value="XM_060693574.1"/>
</dbReference>
<dbReference type="GeneID" id="117668244"/>
<dbReference type="Proteomes" id="UP001652622">
    <property type="component" value="Unplaced"/>
</dbReference>
<protein>
    <submittedName>
        <fullName evidence="2">Zonadhesin-like</fullName>
    </submittedName>
</protein>
<organism evidence="1 2">
    <name type="scientific">Pantherophis guttatus</name>
    <name type="common">Corn snake</name>
    <name type="synonym">Elaphe guttata</name>
    <dbReference type="NCBI Taxonomy" id="94885"/>
    <lineage>
        <taxon>Eukaryota</taxon>
        <taxon>Metazoa</taxon>
        <taxon>Chordata</taxon>
        <taxon>Craniata</taxon>
        <taxon>Vertebrata</taxon>
        <taxon>Euteleostomi</taxon>
        <taxon>Lepidosauria</taxon>
        <taxon>Squamata</taxon>
        <taxon>Bifurcata</taxon>
        <taxon>Unidentata</taxon>
        <taxon>Episquamata</taxon>
        <taxon>Toxicofera</taxon>
        <taxon>Serpentes</taxon>
        <taxon>Colubroidea</taxon>
        <taxon>Colubridae</taxon>
        <taxon>Colubrinae</taxon>
        <taxon>Pantherophis</taxon>
    </lineage>
</organism>
<name>A0ABM3ZMG0_PANGU</name>
<dbReference type="PANTHER" id="PTHR46104">
    <property type="entry name" value="GENE 9195-RELATED-RELATED"/>
    <property type="match status" value="1"/>
</dbReference>
<dbReference type="SUPFAM" id="SSF57586">
    <property type="entry name" value="TNF receptor-like"/>
    <property type="match status" value="1"/>
</dbReference>
<dbReference type="Gene3D" id="2.10.50.10">
    <property type="entry name" value="Tumor Necrosis Factor Receptor, subunit A, domain 2"/>
    <property type="match status" value="17"/>
</dbReference>
<evidence type="ECO:0000313" key="2">
    <source>
        <dbReference type="RefSeq" id="XP_060549557.1"/>
    </source>
</evidence>
<dbReference type="PANTHER" id="PTHR46104:SF1">
    <property type="entry name" value="GENE 9195-RELATED"/>
    <property type="match status" value="1"/>
</dbReference>
<dbReference type="SMART" id="SM01411">
    <property type="entry name" value="Ephrin_rec_like"/>
    <property type="match status" value="32"/>
</dbReference>
<reference evidence="2" key="1">
    <citation type="submission" date="2025-08" db="UniProtKB">
        <authorList>
            <consortium name="RefSeq"/>
        </authorList>
    </citation>
    <scope>IDENTIFICATION</scope>
    <source>
        <tissue evidence="2">Blood</tissue>
    </source>
</reference>